<proteinExistence type="predicted"/>
<sequence>MTSKHHAQAASARGRNTVSKPLSSSATASSRAKQAVPLQRAQSTNSTTFAKSSANASTTNISSLPRTASAGANAKPKPNASKPLVKPSPVVNANVPVAQADNVPKADTSSSSKLTAEKLSTSTPPVEEETPTRTSDPLQVAAQTYPWMYMTSTLEACFESSEQVAKNNLETRAKQISEEESELADQRTRLEAERAVDFYDELAMDTFARDAPLIMKTYHSHGDACTRLEAEALKLAMSGSAIPDDDAPLQVYADMLDSLEELQAEASDLESSILKLTSSTPANDDATAESSSARGQIIGVIAACLPVLHARIANLTMAQDLIDSAQENLSISLRMESLGLDV</sequence>
<evidence type="ECO:0000256" key="2">
    <source>
        <dbReference type="SAM" id="MobiDB-lite"/>
    </source>
</evidence>
<name>A0A0C9WQT2_9AGAR</name>
<reference evidence="4" key="2">
    <citation type="submission" date="2015-01" db="EMBL/GenBank/DDBJ databases">
        <title>Evolutionary Origins and Diversification of the Mycorrhizal Mutualists.</title>
        <authorList>
            <consortium name="DOE Joint Genome Institute"/>
            <consortium name="Mycorrhizal Genomics Consortium"/>
            <person name="Kohler A."/>
            <person name="Kuo A."/>
            <person name="Nagy L.G."/>
            <person name="Floudas D."/>
            <person name="Copeland A."/>
            <person name="Barry K.W."/>
            <person name="Cichocki N."/>
            <person name="Veneault-Fourrey C."/>
            <person name="LaButti K."/>
            <person name="Lindquist E.A."/>
            <person name="Lipzen A."/>
            <person name="Lundell T."/>
            <person name="Morin E."/>
            <person name="Murat C."/>
            <person name="Riley R."/>
            <person name="Ohm R."/>
            <person name="Sun H."/>
            <person name="Tunlid A."/>
            <person name="Henrissat B."/>
            <person name="Grigoriev I.V."/>
            <person name="Hibbett D.S."/>
            <person name="Martin F."/>
        </authorList>
    </citation>
    <scope>NUCLEOTIDE SEQUENCE [LARGE SCALE GENOMIC DNA]</scope>
    <source>
        <strain evidence="4">LaAM-08-1</strain>
    </source>
</reference>
<evidence type="ECO:0000313" key="3">
    <source>
        <dbReference type="EMBL" id="KIJ93575.1"/>
    </source>
</evidence>
<feature type="compositionally biased region" description="Low complexity" evidence="2">
    <location>
        <begin position="23"/>
        <end position="32"/>
    </location>
</feature>
<feature type="compositionally biased region" description="Low complexity" evidence="2">
    <location>
        <begin position="89"/>
        <end position="103"/>
    </location>
</feature>
<evidence type="ECO:0000313" key="4">
    <source>
        <dbReference type="Proteomes" id="UP000054477"/>
    </source>
</evidence>
<dbReference type="STRING" id="1095629.A0A0C9WQT2"/>
<feature type="region of interest" description="Disordered" evidence="2">
    <location>
        <begin position="1"/>
        <end position="136"/>
    </location>
</feature>
<dbReference type="OrthoDB" id="2803656at2759"/>
<keyword evidence="4" id="KW-1185">Reference proteome</keyword>
<reference evidence="3 4" key="1">
    <citation type="submission" date="2014-04" db="EMBL/GenBank/DDBJ databases">
        <authorList>
            <consortium name="DOE Joint Genome Institute"/>
            <person name="Kuo A."/>
            <person name="Kohler A."/>
            <person name="Nagy L.G."/>
            <person name="Floudas D."/>
            <person name="Copeland A."/>
            <person name="Barry K.W."/>
            <person name="Cichocki N."/>
            <person name="Veneault-Fourrey C."/>
            <person name="LaButti K."/>
            <person name="Lindquist E.A."/>
            <person name="Lipzen A."/>
            <person name="Lundell T."/>
            <person name="Morin E."/>
            <person name="Murat C."/>
            <person name="Sun H."/>
            <person name="Tunlid A."/>
            <person name="Henrissat B."/>
            <person name="Grigoriev I.V."/>
            <person name="Hibbett D.S."/>
            <person name="Martin F."/>
            <person name="Nordberg H.P."/>
            <person name="Cantor M.N."/>
            <person name="Hua S.X."/>
        </authorList>
    </citation>
    <scope>NUCLEOTIDE SEQUENCE [LARGE SCALE GENOMIC DNA]</scope>
    <source>
        <strain evidence="3 4">LaAM-08-1</strain>
    </source>
</reference>
<dbReference type="HOGENOM" id="CLU_056018_0_0_1"/>
<organism evidence="3 4">
    <name type="scientific">Laccaria amethystina LaAM-08-1</name>
    <dbReference type="NCBI Taxonomy" id="1095629"/>
    <lineage>
        <taxon>Eukaryota</taxon>
        <taxon>Fungi</taxon>
        <taxon>Dikarya</taxon>
        <taxon>Basidiomycota</taxon>
        <taxon>Agaricomycotina</taxon>
        <taxon>Agaricomycetes</taxon>
        <taxon>Agaricomycetidae</taxon>
        <taxon>Agaricales</taxon>
        <taxon>Agaricineae</taxon>
        <taxon>Hydnangiaceae</taxon>
        <taxon>Laccaria</taxon>
    </lineage>
</organism>
<dbReference type="EMBL" id="KN838836">
    <property type="protein sequence ID" value="KIJ93575.1"/>
    <property type="molecule type" value="Genomic_DNA"/>
</dbReference>
<gene>
    <name evidence="3" type="ORF">K443DRAFT_12771</name>
</gene>
<accession>A0A0C9WQT2</accession>
<feature type="coiled-coil region" evidence="1">
    <location>
        <begin position="252"/>
        <end position="279"/>
    </location>
</feature>
<evidence type="ECO:0000256" key="1">
    <source>
        <dbReference type="SAM" id="Coils"/>
    </source>
</evidence>
<dbReference type="Proteomes" id="UP000054477">
    <property type="component" value="Unassembled WGS sequence"/>
</dbReference>
<feature type="coiled-coil region" evidence="1">
    <location>
        <begin position="166"/>
        <end position="196"/>
    </location>
</feature>
<protein>
    <submittedName>
        <fullName evidence="3">Uncharacterized protein</fullName>
    </submittedName>
</protein>
<feature type="compositionally biased region" description="Low complexity" evidence="2">
    <location>
        <begin position="43"/>
        <end position="63"/>
    </location>
</feature>
<keyword evidence="1" id="KW-0175">Coiled coil</keyword>
<dbReference type="AlphaFoldDB" id="A0A0C9WQT2"/>